<dbReference type="GO" id="GO:0005737">
    <property type="term" value="C:cytoplasm"/>
    <property type="evidence" value="ECO:0007669"/>
    <property type="project" value="UniProtKB-SubCell"/>
</dbReference>
<evidence type="ECO:0000256" key="3">
    <source>
        <dbReference type="ARBA" id="ARBA00007084"/>
    </source>
</evidence>
<reference evidence="10 11" key="1">
    <citation type="submission" date="2019-03" db="EMBL/GenBank/DDBJ databases">
        <title>An improved genome assembly of the fluke Schistosoma japonicum.</title>
        <authorList>
            <person name="Hu W."/>
            <person name="Luo F."/>
            <person name="Yin M."/>
            <person name="Mo X."/>
            <person name="Sun C."/>
            <person name="Wu Q."/>
            <person name="Zhu B."/>
            <person name="Xiang M."/>
            <person name="Wang J."/>
            <person name="Wang Y."/>
            <person name="Zhang T."/>
            <person name="Xu B."/>
            <person name="Zheng H."/>
            <person name="Feng Z."/>
        </authorList>
    </citation>
    <scope>NUCLEOTIDE SEQUENCE [LARGE SCALE GENOMIC DNA]</scope>
    <source>
        <strain evidence="10">HuSjv2</strain>
        <tissue evidence="10">Worms</tissue>
    </source>
</reference>
<keyword evidence="6" id="KW-0736">Signalosome</keyword>
<evidence type="ECO:0000259" key="8">
    <source>
        <dbReference type="Pfam" id="PF01399"/>
    </source>
</evidence>
<protein>
    <recommendedName>
        <fullName evidence="4">COP9 signalosome complex subunit 3</fullName>
    </recommendedName>
</protein>
<keyword evidence="11" id="KW-1185">Reference proteome</keyword>
<comment type="caution">
    <text evidence="10">The sequence shown here is derived from an EMBL/GenBank/DDBJ whole genome shotgun (WGS) entry which is preliminary data.</text>
</comment>
<sequence>MVSGSLSNFSSAVNKTGGSVNALYELIEKSQDFLMRNVHSLDSILDDFDIAKFGILHAAVIHVKYISQSVVDKEWLIIQTQNFFNYCCPESLQKVPSYVRIISHEFTNCLINMEVPHKGISCMITAIRKLQKCLGQLTPLHCDLCQLALAAKMFSPTLSVLDTDILEIEQSGTALEAKDYLLYFYYGGMIYGAVKNWERSLHFFELCLIIPAVSSSCILIEAAKKIILISLILHGKFSTVPETPVAYFMSPRPWKDFNFGLVKQVLKCHVKFRIQSLTKEAEKHILDMIKSRAIFANIDQESGTVHFLDDPEQYDSMKMLQILQQKITECINLEKHFMQLTDRLMTNPNYAKRMIELETKTTKSVGQY</sequence>
<evidence type="ECO:0000256" key="1">
    <source>
        <dbReference type="ARBA" id="ARBA00004123"/>
    </source>
</evidence>
<dbReference type="InterPro" id="IPR050756">
    <property type="entry name" value="CSN3"/>
</dbReference>
<dbReference type="OrthoDB" id="29061at2759"/>
<keyword evidence="7" id="KW-0539">Nucleus</keyword>
<proteinExistence type="inferred from homology"/>
<feature type="domain" description="COP9 signalosome complex subunit 3 N-terminal helical repeats" evidence="9">
    <location>
        <begin position="18"/>
        <end position="242"/>
    </location>
</feature>
<evidence type="ECO:0000313" key="11">
    <source>
        <dbReference type="Proteomes" id="UP000311919"/>
    </source>
</evidence>
<name>A0A4Z2CNA7_SCHJA</name>
<dbReference type="GO" id="GO:0006511">
    <property type="term" value="P:ubiquitin-dependent protein catabolic process"/>
    <property type="evidence" value="ECO:0007669"/>
    <property type="project" value="TreeGrafter"/>
</dbReference>
<evidence type="ECO:0000256" key="2">
    <source>
        <dbReference type="ARBA" id="ARBA00004496"/>
    </source>
</evidence>
<dbReference type="Pfam" id="PF01399">
    <property type="entry name" value="PCI"/>
    <property type="match status" value="1"/>
</dbReference>
<comment type="similarity">
    <text evidence="3">Belongs to the CSN3 family.</text>
</comment>
<evidence type="ECO:0000313" key="10">
    <source>
        <dbReference type="EMBL" id="TNN05544.1"/>
    </source>
</evidence>
<dbReference type="STRING" id="6182.A0A4Z2CNA7"/>
<evidence type="ECO:0000259" key="9">
    <source>
        <dbReference type="Pfam" id="PF22788"/>
    </source>
</evidence>
<accession>A0A4Z2CNA7</accession>
<evidence type="ECO:0000256" key="5">
    <source>
        <dbReference type="ARBA" id="ARBA00022490"/>
    </source>
</evidence>
<organism evidence="10 11">
    <name type="scientific">Schistosoma japonicum</name>
    <name type="common">Blood fluke</name>
    <dbReference type="NCBI Taxonomy" id="6182"/>
    <lineage>
        <taxon>Eukaryota</taxon>
        <taxon>Metazoa</taxon>
        <taxon>Spiralia</taxon>
        <taxon>Lophotrochozoa</taxon>
        <taxon>Platyhelminthes</taxon>
        <taxon>Trematoda</taxon>
        <taxon>Digenea</taxon>
        <taxon>Strigeidida</taxon>
        <taxon>Schistosomatoidea</taxon>
        <taxon>Schistosomatidae</taxon>
        <taxon>Schistosoma</taxon>
    </lineage>
</organism>
<dbReference type="PANTHER" id="PTHR10758:SF1">
    <property type="entry name" value="COP9 SIGNALOSOME COMPLEX SUBUNIT 3"/>
    <property type="match status" value="1"/>
</dbReference>
<dbReference type="Proteomes" id="UP000311919">
    <property type="component" value="Unassembled WGS sequence"/>
</dbReference>
<comment type="subcellular location">
    <subcellularLocation>
        <location evidence="2">Cytoplasm</location>
    </subcellularLocation>
    <subcellularLocation>
        <location evidence="1">Nucleus</location>
    </subcellularLocation>
</comment>
<evidence type="ECO:0000256" key="7">
    <source>
        <dbReference type="ARBA" id="ARBA00023242"/>
    </source>
</evidence>
<keyword evidence="5" id="KW-0963">Cytoplasm</keyword>
<evidence type="ECO:0000256" key="4">
    <source>
        <dbReference type="ARBA" id="ARBA00014878"/>
    </source>
</evidence>
<gene>
    <name evidence="10" type="ORF">EWB00_009188</name>
</gene>
<dbReference type="PANTHER" id="PTHR10758">
    <property type="entry name" value="26S PROTEASOME NON-ATPASE REGULATORY SUBUNIT 3/COP9 SIGNALOSOME COMPLEX SUBUNIT 3"/>
    <property type="match status" value="1"/>
</dbReference>
<dbReference type="InterPro" id="IPR000717">
    <property type="entry name" value="PCI_dom"/>
</dbReference>
<dbReference type="Pfam" id="PF22788">
    <property type="entry name" value="COP9_hel_rpt"/>
    <property type="match status" value="1"/>
</dbReference>
<dbReference type="GO" id="GO:0008180">
    <property type="term" value="C:COP9 signalosome"/>
    <property type="evidence" value="ECO:0007669"/>
    <property type="project" value="UniProtKB-KW"/>
</dbReference>
<feature type="domain" description="PCI" evidence="8">
    <location>
        <begin position="272"/>
        <end position="307"/>
    </location>
</feature>
<dbReference type="InterPro" id="IPR055089">
    <property type="entry name" value="COP9_N"/>
</dbReference>
<dbReference type="AlphaFoldDB" id="A0A4Z2CNA7"/>
<evidence type="ECO:0000256" key="6">
    <source>
        <dbReference type="ARBA" id="ARBA00022790"/>
    </source>
</evidence>
<dbReference type="EMBL" id="SKCS01000520">
    <property type="protein sequence ID" value="TNN05544.1"/>
    <property type="molecule type" value="Genomic_DNA"/>
</dbReference>